<evidence type="ECO:0000256" key="1">
    <source>
        <dbReference type="ARBA" id="ARBA00007692"/>
    </source>
</evidence>
<dbReference type="SMART" id="SM00733">
    <property type="entry name" value="Mterf"/>
    <property type="match status" value="6"/>
</dbReference>
<gene>
    <name evidence="4" type="ORF">HS088_TW13G01626</name>
</gene>
<dbReference type="GO" id="GO:0003676">
    <property type="term" value="F:nucleic acid binding"/>
    <property type="evidence" value="ECO:0007669"/>
    <property type="project" value="InterPro"/>
</dbReference>
<dbReference type="PANTHER" id="PTHR13068">
    <property type="entry name" value="CGI-12 PROTEIN-RELATED"/>
    <property type="match status" value="1"/>
</dbReference>
<keyword evidence="3" id="KW-0809">Transit peptide</keyword>
<proteinExistence type="inferred from homology"/>
<dbReference type="AlphaFoldDB" id="A0A7J7CX89"/>
<dbReference type="GO" id="GO:0006353">
    <property type="term" value="P:DNA-templated transcription termination"/>
    <property type="evidence" value="ECO:0007669"/>
    <property type="project" value="UniProtKB-KW"/>
</dbReference>
<dbReference type="FunFam" id="1.25.70.10:FF:000001">
    <property type="entry name" value="Mitochondrial transcription termination factor-like"/>
    <property type="match status" value="1"/>
</dbReference>
<comment type="caution">
    <text evidence="4">The sequence shown here is derived from an EMBL/GenBank/DDBJ whole genome shotgun (WGS) entry which is preliminary data.</text>
</comment>
<protein>
    <recommendedName>
        <fullName evidence="6">Mitochondrial transcription termination factor family protein</fullName>
    </recommendedName>
</protein>
<organism evidence="4 5">
    <name type="scientific">Tripterygium wilfordii</name>
    <name type="common">Thunder God vine</name>
    <dbReference type="NCBI Taxonomy" id="458696"/>
    <lineage>
        <taxon>Eukaryota</taxon>
        <taxon>Viridiplantae</taxon>
        <taxon>Streptophyta</taxon>
        <taxon>Embryophyta</taxon>
        <taxon>Tracheophyta</taxon>
        <taxon>Spermatophyta</taxon>
        <taxon>Magnoliopsida</taxon>
        <taxon>eudicotyledons</taxon>
        <taxon>Gunneridae</taxon>
        <taxon>Pentapetalae</taxon>
        <taxon>rosids</taxon>
        <taxon>fabids</taxon>
        <taxon>Celastrales</taxon>
        <taxon>Celastraceae</taxon>
        <taxon>Tripterygium</taxon>
    </lineage>
</organism>
<keyword evidence="2" id="KW-0804">Transcription</keyword>
<evidence type="ECO:0008006" key="6">
    <source>
        <dbReference type="Google" id="ProtNLM"/>
    </source>
</evidence>
<name>A0A7J7CX89_TRIWF</name>
<keyword evidence="2" id="KW-0805">Transcription regulation</keyword>
<dbReference type="InterPro" id="IPR038538">
    <property type="entry name" value="MTERF_sf"/>
</dbReference>
<dbReference type="EMBL" id="JAAARO010000013">
    <property type="protein sequence ID" value="KAF5738725.1"/>
    <property type="molecule type" value="Genomic_DNA"/>
</dbReference>
<sequence>MFHFLCKTILHGRRTITASPTHKPLFFHLISLNFVSTSADNHSFVVSYLVNSCGFSPETALKASKDIHFETPKKPDSVIAFLKNHGFTETQIFTVIKKLPSLLLCNTEKYLLPKFEFFYSKGMSSPELAKIMNYNPNIFRRSLEKQLIPSFDFFTNVLQSEENTITAFKRFAGILAINLENTEIAPNINILRENGVPESKILTMLRDQPRIFFIGRDQFRETVEEVKRMGFNPLRSKFILAVFVLRTMRKSTWEKKVDVYKKWGWSDEDVIVAFGRFPRCMTVSEKKIMAVMDYYINAMGLEPSIVCKDPALLSLSLKKRIIPRGSVARVLLSKGLIKDHSLFILFAHPEKLFLEKFVKRYEEEAPELMKLYTEKLDLSRQLRSE</sequence>
<evidence type="ECO:0000313" key="5">
    <source>
        <dbReference type="Proteomes" id="UP000593562"/>
    </source>
</evidence>
<dbReference type="Gene3D" id="1.25.70.10">
    <property type="entry name" value="Transcription termination factor 3, mitochondrial"/>
    <property type="match status" value="1"/>
</dbReference>
<dbReference type="InParanoid" id="A0A7J7CX89"/>
<dbReference type="InterPro" id="IPR003690">
    <property type="entry name" value="MTERF"/>
</dbReference>
<evidence type="ECO:0000256" key="2">
    <source>
        <dbReference type="ARBA" id="ARBA00022472"/>
    </source>
</evidence>
<dbReference type="PANTHER" id="PTHR13068:SF166">
    <property type="entry name" value="TRANSCRIPTION TERMINATION FACTOR MTERF15, MITOCHONDRIAL-LIKE"/>
    <property type="match status" value="1"/>
</dbReference>
<accession>A0A7J7CX89</accession>
<evidence type="ECO:0000313" key="4">
    <source>
        <dbReference type="EMBL" id="KAF5738725.1"/>
    </source>
</evidence>
<keyword evidence="2" id="KW-0806">Transcription termination</keyword>
<comment type="similarity">
    <text evidence="1">Belongs to the mTERF family.</text>
</comment>
<reference evidence="4 5" key="1">
    <citation type="journal article" date="2020" name="Nat. Commun.">
        <title>Genome of Tripterygium wilfordii and identification of cytochrome P450 involved in triptolide biosynthesis.</title>
        <authorList>
            <person name="Tu L."/>
            <person name="Su P."/>
            <person name="Zhang Z."/>
            <person name="Gao L."/>
            <person name="Wang J."/>
            <person name="Hu T."/>
            <person name="Zhou J."/>
            <person name="Zhang Y."/>
            <person name="Zhao Y."/>
            <person name="Liu Y."/>
            <person name="Song Y."/>
            <person name="Tong Y."/>
            <person name="Lu Y."/>
            <person name="Yang J."/>
            <person name="Xu C."/>
            <person name="Jia M."/>
            <person name="Peters R.J."/>
            <person name="Huang L."/>
            <person name="Gao W."/>
        </authorList>
    </citation>
    <scope>NUCLEOTIDE SEQUENCE [LARGE SCALE GENOMIC DNA]</scope>
    <source>
        <strain evidence="5">cv. XIE 37</strain>
        <tissue evidence="4">Leaf</tissue>
    </source>
</reference>
<keyword evidence="5" id="KW-1185">Reference proteome</keyword>
<evidence type="ECO:0000256" key="3">
    <source>
        <dbReference type="ARBA" id="ARBA00022946"/>
    </source>
</evidence>
<dbReference type="FunCoup" id="A0A7J7CX89">
    <property type="interactions" value="176"/>
</dbReference>
<dbReference type="Pfam" id="PF02536">
    <property type="entry name" value="mTERF"/>
    <property type="match status" value="1"/>
</dbReference>
<dbReference type="Proteomes" id="UP000593562">
    <property type="component" value="Unassembled WGS sequence"/>
</dbReference>